<feature type="region of interest" description="Disordered" evidence="1">
    <location>
        <begin position="88"/>
        <end position="130"/>
    </location>
</feature>
<feature type="compositionally biased region" description="Low complexity" evidence="1">
    <location>
        <begin position="111"/>
        <end position="127"/>
    </location>
</feature>
<gene>
    <name evidence="2" type="ORF">CROQUDRAFT_130306</name>
</gene>
<evidence type="ECO:0000313" key="3">
    <source>
        <dbReference type="Proteomes" id="UP000886653"/>
    </source>
</evidence>
<reference evidence="2" key="1">
    <citation type="submission" date="2013-11" db="EMBL/GenBank/DDBJ databases">
        <title>Genome sequence of the fusiform rust pathogen reveals effectors for host alternation and coevolution with pine.</title>
        <authorList>
            <consortium name="DOE Joint Genome Institute"/>
            <person name="Smith K."/>
            <person name="Pendleton A."/>
            <person name="Kubisiak T."/>
            <person name="Anderson C."/>
            <person name="Salamov A."/>
            <person name="Aerts A."/>
            <person name="Riley R."/>
            <person name="Clum A."/>
            <person name="Lindquist E."/>
            <person name="Ence D."/>
            <person name="Campbell M."/>
            <person name="Kronenberg Z."/>
            <person name="Feau N."/>
            <person name="Dhillon B."/>
            <person name="Hamelin R."/>
            <person name="Burleigh J."/>
            <person name="Smith J."/>
            <person name="Yandell M."/>
            <person name="Nelson C."/>
            <person name="Grigoriev I."/>
            <person name="Davis J."/>
        </authorList>
    </citation>
    <scope>NUCLEOTIDE SEQUENCE</scope>
    <source>
        <strain evidence="2">G11</strain>
    </source>
</reference>
<feature type="region of interest" description="Disordered" evidence="1">
    <location>
        <begin position="1"/>
        <end position="38"/>
    </location>
</feature>
<evidence type="ECO:0000256" key="1">
    <source>
        <dbReference type="SAM" id="MobiDB-lite"/>
    </source>
</evidence>
<comment type="caution">
    <text evidence="2">The sequence shown here is derived from an EMBL/GenBank/DDBJ whole genome shotgun (WGS) entry which is preliminary data.</text>
</comment>
<name>A0A9P6THU4_9BASI</name>
<feature type="compositionally biased region" description="Polar residues" evidence="1">
    <location>
        <begin position="1"/>
        <end position="28"/>
    </location>
</feature>
<accession>A0A9P6THU4</accession>
<keyword evidence="3" id="KW-1185">Reference proteome</keyword>
<proteinExistence type="predicted"/>
<dbReference type="EMBL" id="MU167215">
    <property type="protein sequence ID" value="KAG0151133.1"/>
    <property type="molecule type" value="Genomic_DNA"/>
</dbReference>
<organism evidence="2 3">
    <name type="scientific">Cronartium quercuum f. sp. fusiforme G11</name>
    <dbReference type="NCBI Taxonomy" id="708437"/>
    <lineage>
        <taxon>Eukaryota</taxon>
        <taxon>Fungi</taxon>
        <taxon>Dikarya</taxon>
        <taxon>Basidiomycota</taxon>
        <taxon>Pucciniomycotina</taxon>
        <taxon>Pucciniomycetes</taxon>
        <taxon>Pucciniales</taxon>
        <taxon>Coleosporiaceae</taxon>
        <taxon>Cronartium</taxon>
    </lineage>
</organism>
<evidence type="ECO:0000313" key="2">
    <source>
        <dbReference type="EMBL" id="KAG0151133.1"/>
    </source>
</evidence>
<dbReference type="Proteomes" id="UP000886653">
    <property type="component" value="Unassembled WGS sequence"/>
</dbReference>
<dbReference type="AlphaFoldDB" id="A0A9P6THU4"/>
<sequence length="228" mass="25881">MSNPTSDARQLSQHDNTQTRGTGTSSGHPTYLVPEVPPGWGANIQTIDPTGMRCRQMTHATATHSTPESVPPPIPTIPGYATPTPIPGAWIPTPGVPEPTPEIQPEHHPAQQDNQHQQPPQNQQPQALPCPVPEERADEWELHTTTLRSANLAWWWVFHRGNNDITAMKEMETWTPPGFEIWRPNQWSMFRFCRVNEEEAFNVGLRQWHQLTCPIPVHVHEHHQFSCH</sequence>
<protein>
    <submittedName>
        <fullName evidence="2">Uncharacterized protein</fullName>
    </submittedName>
</protein>